<evidence type="ECO:0000313" key="3">
    <source>
        <dbReference type="Proteomes" id="UP000467124"/>
    </source>
</evidence>
<accession>A0A7K2IV34</accession>
<dbReference type="InterPro" id="IPR023809">
    <property type="entry name" value="Thiopep_bacteriocin_synth_dom"/>
</dbReference>
<feature type="domain" description="Thiopeptide-type bacteriocin biosynthesis" evidence="1">
    <location>
        <begin position="3"/>
        <end position="298"/>
    </location>
</feature>
<organism evidence="2 3">
    <name type="scientific">Nocardiopsis alba</name>
    <dbReference type="NCBI Taxonomy" id="53437"/>
    <lineage>
        <taxon>Bacteria</taxon>
        <taxon>Bacillati</taxon>
        <taxon>Actinomycetota</taxon>
        <taxon>Actinomycetes</taxon>
        <taxon>Streptosporangiales</taxon>
        <taxon>Nocardiopsidaceae</taxon>
        <taxon>Nocardiopsis</taxon>
    </lineage>
</organism>
<sequence>MSWLTAYCYYHRDPSVVVTEVVAPTVEALGDRSPRWFFLRYWTGGPHVRLRLWLPDPDDHARAREEVRNRFATLVERNPSQVAADPADYARLAELIGTSGDEGGGELLPDNTLTWETYRPETGMYGGPEAMEHVEDFFTASSLDALDYVGTPSDPTARAVWCMARGLATLGDAEWAGRFVDHMVRRWMGERIGPHWQALVEQAWQRSGDQVRRLVHHAMATSETGGEDRWSTACRHLQERLADLEERGGLHPPEDIVPYDIERLDRGMVTLSALHMHNNRLGVHMEREALLMELLRLALADPVSVSP</sequence>
<dbReference type="RefSeq" id="WP_161111329.1">
    <property type="nucleotide sequence ID" value="NZ_WWHY01000001.1"/>
</dbReference>
<name>A0A7K2IV34_9ACTN</name>
<protein>
    <recommendedName>
        <fullName evidence="1">Thiopeptide-type bacteriocin biosynthesis domain-containing protein</fullName>
    </recommendedName>
</protein>
<dbReference type="AlphaFoldDB" id="A0A7K2IV34"/>
<proteinExistence type="predicted"/>
<dbReference type="Proteomes" id="UP000467124">
    <property type="component" value="Unassembled WGS sequence"/>
</dbReference>
<dbReference type="Pfam" id="PF14028">
    <property type="entry name" value="Lant_dehydr_C"/>
    <property type="match status" value="1"/>
</dbReference>
<dbReference type="NCBIfam" id="TIGR03891">
    <property type="entry name" value="thiopep_ocin"/>
    <property type="match status" value="1"/>
</dbReference>
<evidence type="ECO:0000259" key="1">
    <source>
        <dbReference type="Pfam" id="PF14028"/>
    </source>
</evidence>
<dbReference type="EMBL" id="WWHY01000001">
    <property type="protein sequence ID" value="MYR33839.1"/>
    <property type="molecule type" value="Genomic_DNA"/>
</dbReference>
<evidence type="ECO:0000313" key="2">
    <source>
        <dbReference type="EMBL" id="MYR33839.1"/>
    </source>
</evidence>
<reference evidence="2 3" key="1">
    <citation type="journal article" date="2019" name="Nat. Commun.">
        <title>The antimicrobial potential of Streptomyces from insect microbiomes.</title>
        <authorList>
            <person name="Chevrette M.G."/>
            <person name="Carlson C.M."/>
            <person name="Ortega H.E."/>
            <person name="Thomas C."/>
            <person name="Ananiev G.E."/>
            <person name="Barns K.J."/>
            <person name="Book A.J."/>
            <person name="Cagnazzo J."/>
            <person name="Carlos C."/>
            <person name="Flanigan W."/>
            <person name="Grubbs K.J."/>
            <person name="Horn H.A."/>
            <person name="Hoffmann F.M."/>
            <person name="Klassen J.L."/>
            <person name="Knack J.J."/>
            <person name="Lewin G.R."/>
            <person name="McDonald B.R."/>
            <person name="Muller L."/>
            <person name="Melo W.G.P."/>
            <person name="Pinto-Tomas A.A."/>
            <person name="Schmitz A."/>
            <person name="Wendt-Pienkowski E."/>
            <person name="Wildman S."/>
            <person name="Zhao M."/>
            <person name="Zhang F."/>
            <person name="Bugni T.S."/>
            <person name="Andes D.R."/>
            <person name="Pupo M.T."/>
            <person name="Currie C.R."/>
        </authorList>
    </citation>
    <scope>NUCLEOTIDE SEQUENCE [LARGE SCALE GENOMIC DNA]</scope>
    <source>
        <strain evidence="2 3">SID5840</strain>
    </source>
</reference>
<comment type="caution">
    <text evidence="2">The sequence shown here is derived from an EMBL/GenBank/DDBJ whole genome shotgun (WGS) entry which is preliminary data.</text>
</comment>
<gene>
    <name evidence="2" type="ORF">GTW20_16640</name>
</gene>